<dbReference type="GO" id="GO:0016747">
    <property type="term" value="F:acyltransferase activity, transferring groups other than amino-acyl groups"/>
    <property type="evidence" value="ECO:0007669"/>
    <property type="project" value="InterPro"/>
</dbReference>
<dbReference type="Pfam" id="PF00583">
    <property type="entry name" value="Acetyltransf_1"/>
    <property type="match status" value="1"/>
</dbReference>
<dbReference type="AlphaFoldDB" id="A0A8J3ZXP6"/>
<dbReference type="InterPro" id="IPR027455">
    <property type="entry name" value="Sper_AcTfrase_N"/>
</dbReference>
<name>A0A8J3ZXP6_9ACTN</name>
<protein>
    <submittedName>
        <fullName evidence="2">N-acetyltransferase</fullName>
    </submittedName>
</protein>
<evidence type="ECO:0000313" key="3">
    <source>
        <dbReference type="Proteomes" id="UP000635606"/>
    </source>
</evidence>
<dbReference type="Gene3D" id="1.10.287.900">
    <property type="entry name" value="The crystal structure of the spermine/spermidine acetyltransferase from enterococcus faecali"/>
    <property type="match status" value="1"/>
</dbReference>
<evidence type="ECO:0000313" key="2">
    <source>
        <dbReference type="EMBL" id="GIJ71088.1"/>
    </source>
</evidence>
<reference evidence="2" key="1">
    <citation type="submission" date="2021-01" db="EMBL/GenBank/DDBJ databases">
        <title>Whole genome shotgun sequence of Virgisporangium ochraceum NBRC 16418.</title>
        <authorList>
            <person name="Komaki H."/>
            <person name="Tamura T."/>
        </authorList>
    </citation>
    <scope>NUCLEOTIDE SEQUENCE</scope>
    <source>
        <strain evidence="2">NBRC 16418</strain>
    </source>
</reference>
<gene>
    <name evidence="2" type="ORF">Voc01_060050</name>
</gene>
<dbReference type="SUPFAM" id="SSF55729">
    <property type="entry name" value="Acyl-CoA N-acyltransferases (Nat)"/>
    <property type="match status" value="1"/>
</dbReference>
<proteinExistence type="predicted"/>
<keyword evidence="3" id="KW-1185">Reference proteome</keyword>
<sequence>MAVTLRELTDDNRDAVLALRLAPGQDRFVGSVRASLDDAAAYPEANAWYRAVYADDTPVGFVMLSWNVTPRPPHIIGPWFLWKLLVDRDHQGHGYGAQVVRQVAALVRAEGATELLTSYVPGGDGPAGFYERLGFVPTGDVDADGEIIVRLPLTAA</sequence>
<dbReference type="CDD" id="cd04301">
    <property type="entry name" value="NAT_SF"/>
    <property type="match status" value="1"/>
</dbReference>
<dbReference type="Proteomes" id="UP000635606">
    <property type="component" value="Unassembled WGS sequence"/>
</dbReference>
<dbReference type="PROSITE" id="PS51186">
    <property type="entry name" value="GNAT"/>
    <property type="match status" value="1"/>
</dbReference>
<dbReference type="EMBL" id="BOPH01000085">
    <property type="protein sequence ID" value="GIJ71088.1"/>
    <property type="molecule type" value="Genomic_DNA"/>
</dbReference>
<dbReference type="Gene3D" id="3.40.630.30">
    <property type="match status" value="1"/>
</dbReference>
<comment type="caution">
    <text evidence="2">The sequence shown here is derived from an EMBL/GenBank/DDBJ whole genome shotgun (WGS) entry which is preliminary data.</text>
</comment>
<dbReference type="InterPro" id="IPR016181">
    <property type="entry name" value="Acyl_CoA_acyltransferase"/>
</dbReference>
<evidence type="ECO:0000259" key="1">
    <source>
        <dbReference type="PROSITE" id="PS51186"/>
    </source>
</evidence>
<accession>A0A8J3ZXP6</accession>
<feature type="domain" description="N-acetyltransferase" evidence="1">
    <location>
        <begin position="3"/>
        <end position="154"/>
    </location>
</feature>
<dbReference type="InterPro" id="IPR000182">
    <property type="entry name" value="GNAT_dom"/>
</dbReference>
<organism evidence="2 3">
    <name type="scientific">Virgisporangium ochraceum</name>
    <dbReference type="NCBI Taxonomy" id="65505"/>
    <lineage>
        <taxon>Bacteria</taxon>
        <taxon>Bacillati</taxon>
        <taxon>Actinomycetota</taxon>
        <taxon>Actinomycetes</taxon>
        <taxon>Micromonosporales</taxon>
        <taxon>Micromonosporaceae</taxon>
        <taxon>Virgisporangium</taxon>
    </lineage>
</organism>
<dbReference type="RefSeq" id="WP_239160580.1">
    <property type="nucleotide sequence ID" value="NZ_BOPH01000085.1"/>
</dbReference>